<dbReference type="EMBL" id="ML119658">
    <property type="protein sequence ID" value="RPA84579.1"/>
    <property type="molecule type" value="Genomic_DNA"/>
</dbReference>
<accession>A0A3N4IFJ2</accession>
<reference evidence="2 3" key="1">
    <citation type="journal article" date="2018" name="Nat. Ecol. Evol.">
        <title>Pezizomycetes genomes reveal the molecular basis of ectomycorrhizal truffle lifestyle.</title>
        <authorList>
            <person name="Murat C."/>
            <person name="Payen T."/>
            <person name="Noel B."/>
            <person name="Kuo A."/>
            <person name="Morin E."/>
            <person name="Chen J."/>
            <person name="Kohler A."/>
            <person name="Krizsan K."/>
            <person name="Balestrini R."/>
            <person name="Da Silva C."/>
            <person name="Montanini B."/>
            <person name="Hainaut M."/>
            <person name="Levati E."/>
            <person name="Barry K.W."/>
            <person name="Belfiori B."/>
            <person name="Cichocki N."/>
            <person name="Clum A."/>
            <person name="Dockter R.B."/>
            <person name="Fauchery L."/>
            <person name="Guy J."/>
            <person name="Iotti M."/>
            <person name="Le Tacon F."/>
            <person name="Lindquist E.A."/>
            <person name="Lipzen A."/>
            <person name="Malagnac F."/>
            <person name="Mello A."/>
            <person name="Molinier V."/>
            <person name="Miyauchi S."/>
            <person name="Poulain J."/>
            <person name="Riccioni C."/>
            <person name="Rubini A."/>
            <person name="Sitrit Y."/>
            <person name="Splivallo R."/>
            <person name="Traeger S."/>
            <person name="Wang M."/>
            <person name="Zifcakova L."/>
            <person name="Wipf D."/>
            <person name="Zambonelli A."/>
            <person name="Paolocci F."/>
            <person name="Nowrousian M."/>
            <person name="Ottonello S."/>
            <person name="Baldrian P."/>
            <person name="Spatafora J.W."/>
            <person name="Henrissat B."/>
            <person name="Nagy L.G."/>
            <person name="Aury J.M."/>
            <person name="Wincker P."/>
            <person name="Grigoriev I.V."/>
            <person name="Bonfante P."/>
            <person name="Martin F.M."/>
        </authorList>
    </citation>
    <scope>NUCLEOTIDE SEQUENCE [LARGE SCALE GENOMIC DNA]</scope>
    <source>
        <strain evidence="2 3">RN42</strain>
    </source>
</reference>
<protein>
    <recommendedName>
        <fullName evidence="4">Prion-inhibition and propagation HeLo domain-containing protein</fullName>
    </recommendedName>
</protein>
<evidence type="ECO:0000256" key="1">
    <source>
        <dbReference type="SAM" id="SignalP"/>
    </source>
</evidence>
<dbReference type="Proteomes" id="UP000275078">
    <property type="component" value="Unassembled WGS sequence"/>
</dbReference>
<dbReference type="AlphaFoldDB" id="A0A3N4IFJ2"/>
<gene>
    <name evidence="2" type="ORF">BJ508DRAFT_412646</name>
</gene>
<sequence>MPQQELTALSSNRLSVCLNLFSAIVALLLPTSNSEASKIYSYINVGRLQGELGRLRIWVGNIGGLRQAHGSLEYRLRDAPLVYENIQKAIASLEENLKEGIRPHLVRLNVGTLIFCRSIVRSLWRKTAF</sequence>
<dbReference type="STRING" id="1160509.A0A3N4IFJ2"/>
<keyword evidence="1" id="KW-0732">Signal</keyword>
<evidence type="ECO:0000313" key="3">
    <source>
        <dbReference type="Proteomes" id="UP000275078"/>
    </source>
</evidence>
<proteinExistence type="predicted"/>
<dbReference type="OrthoDB" id="6133115at2759"/>
<name>A0A3N4IFJ2_ASCIM</name>
<feature type="signal peptide" evidence="1">
    <location>
        <begin position="1"/>
        <end position="36"/>
    </location>
</feature>
<evidence type="ECO:0000313" key="2">
    <source>
        <dbReference type="EMBL" id="RPA84579.1"/>
    </source>
</evidence>
<feature type="chain" id="PRO_5018276199" description="Prion-inhibition and propagation HeLo domain-containing protein" evidence="1">
    <location>
        <begin position="37"/>
        <end position="129"/>
    </location>
</feature>
<evidence type="ECO:0008006" key="4">
    <source>
        <dbReference type="Google" id="ProtNLM"/>
    </source>
</evidence>
<keyword evidence="3" id="KW-1185">Reference proteome</keyword>
<organism evidence="2 3">
    <name type="scientific">Ascobolus immersus RN42</name>
    <dbReference type="NCBI Taxonomy" id="1160509"/>
    <lineage>
        <taxon>Eukaryota</taxon>
        <taxon>Fungi</taxon>
        <taxon>Dikarya</taxon>
        <taxon>Ascomycota</taxon>
        <taxon>Pezizomycotina</taxon>
        <taxon>Pezizomycetes</taxon>
        <taxon>Pezizales</taxon>
        <taxon>Ascobolaceae</taxon>
        <taxon>Ascobolus</taxon>
    </lineage>
</organism>